<protein>
    <submittedName>
        <fullName evidence="2">Uncharacterized protein</fullName>
    </submittedName>
</protein>
<dbReference type="EMBL" id="CCSD01000107">
    <property type="protein sequence ID" value="CDZ92014.1"/>
    <property type="molecule type" value="Genomic_DNA"/>
</dbReference>
<sequence length="170" mass="17226">MRSAGGWGLGVRALAAGAEDLDGVADVDEAVVLGHLVGPALDRGPVHLDGESARAAHEMVVVTGRAAPVDGLPAVGAQHVDGAGFGKGLQGAVDGGQADALAAPAQFVVQVLGRTEFFDLVEQRGDRTALSGGADSDDGFGGGRHGWGQPSSTWATASTTMWARWSSTRR</sequence>
<feature type="region of interest" description="Disordered" evidence="1">
    <location>
        <begin position="128"/>
        <end position="160"/>
    </location>
</feature>
<reference evidence="2 3" key="1">
    <citation type="journal article" date="2014" name="Genome Announc.">
        <title>Draft Genome Sequence of Propane- and Butane-Oxidizing Actinobacterium Rhodococcus ruber IEGM 231.</title>
        <authorList>
            <person name="Ivshina I.B."/>
            <person name="Kuyukina M.S."/>
            <person name="Krivoruchko A.V."/>
            <person name="Barbe V."/>
            <person name="Fischer C."/>
        </authorList>
    </citation>
    <scope>NUCLEOTIDE SEQUENCE [LARGE SCALE GENOMIC DNA]</scope>
</reference>
<name>A0A098BTE7_9NOCA</name>
<proteinExistence type="predicted"/>
<dbReference type="Proteomes" id="UP000042997">
    <property type="component" value="Unassembled WGS sequence"/>
</dbReference>
<organism evidence="2 3">
    <name type="scientific">Rhodococcus ruber</name>
    <dbReference type="NCBI Taxonomy" id="1830"/>
    <lineage>
        <taxon>Bacteria</taxon>
        <taxon>Bacillati</taxon>
        <taxon>Actinomycetota</taxon>
        <taxon>Actinomycetes</taxon>
        <taxon>Mycobacteriales</taxon>
        <taxon>Nocardiaceae</taxon>
        <taxon>Rhodococcus</taxon>
    </lineage>
</organism>
<evidence type="ECO:0000313" key="2">
    <source>
        <dbReference type="EMBL" id="CDZ92014.1"/>
    </source>
</evidence>
<dbReference type="AlphaFoldDB" id="A0A098BTE7"/>
<gene>
    <name evidence="2" type="ORF">RHRU231_910053</name>
</gene>
<evidence type="ECO:0000313" key="3">
    <source>
        <dbReference type="Proteomes" id="UP000042997"/>
    </source>
</evidence>
<evidence type="ECO:0000256" key="1">
    <source>
        <dbReference type="SAM" id="MobiDB-lite"/>
    </source>
</evidence>
<feature type="compositionally biased region" description="Low complexity" evidence="1">
    <location>
        <begin position="147"/>
        <end position="160"/>
    </location>
</feature>
<accession>A0A098BTE7</accession>